<evidence type="ECO:0000256" key="6">
    <source>
        <dbReference type="ARBA" id="ARBA00038868"/>
    </source>
</evidence>
<evidence type="ECO:0000256" key="4">
    <source>
        <dbReference type="ARBA" id="ARBA00022825"/>
    </source>
</evidence>
<evidence type="ECO:0000256" key="2">
    <source>
        <dbReference type="ARBA" id="ARBA00022670"/>
    </source>
</evidence>
<feature type="domain" description="Peptidase S1" evidence="7">
    <location>
        <begin position="1"/>
        <end position="95"/>
    </location>
</feature>
<evidence type="ECO:0000313" key="8">
    <source>
        <dbReference type="Ensembl" id="ENSLBEP00000000786.1"/>
    </source>
</evidence>
<dbReference type="PANTHER" id="PTHR24264:SF54">
    <property type="entry name" value="PEPTIDASE S1 DOMAIN-CONTAINING PROTEIN"/>
    <property type="match status" value="1"/>
</dbReference>
<dbReference type="SUPFAM" id="SSF50494">
    <property type="entry name" value="Trypsin-like serine proteases"/>
    <property type="match status" value="1"/>
</dbReference>
<dbReference type="InterPro" id="IPR009003">
    <property type="entry name" value="Peptidase_S1_PA"/>
</dbReference>
<dbReference type="PROSITE" id="PS00135">
    <property type="entry name" value="TRYPSIN_SER"/>
    <property type="match status" value="1"/>
</dbReference>
<keyword evidence="3" id="KW-0378">Hydrolase</keyword>
<dbReference type="GO" id="GO:0005615">
    <property type="term" value="C:extracellular space"/>
    <property type="evidence" value="ECO:0007669"/>
    <property type="project" value="TreeGrafter"/>
</dbReference>
<dbReference type="GeneTree" id="ENSGT01020000230389"/>
<protein>
    <recommendedName>
        <fullName evidence="6">trypsin</fullName>
        <ecNumber evidence="6">3.4.21.4</ecNumber>
    </recommendedName>
</protein>
<dbReference type="Ensembl" id="ENSLBET00000000851.1">
    <property type="protein sequence ID" value="ENSLBEP00000000786.1"/>
    <property type="gene ID" value="ENSLBEG00000000651.1"/>
</dbReference>
<dbReference type="InterPro" id="IPR043504">
    <property type="entry name" value="Peptidase_S1_PA_chymotrypsin"/>
</dbReference>
<dbReference type="PANTHER" id="PTHR24264">
    <property type="entry name" value="TRYPSIN-RELATED"/>
    <property type="match status" value="1"/>
</dbReference>
<dbReference type="EC" id="3.4.21.4" evidence="6"/>
<dbReference type="GO" id="GO:0004252">
    <property type="term" value="F:serine-type endopeptidase activity"/>
    <property type="evidence" value="ECO:0007669"/>
    <property type="project" value="UniProtKB-EC"/>
</dbReference>
<dbReference type="InterPro" id="IPR001254">
    <property type="entry name" value="Trypsin_dom"/>
</dbReference>
<evidence type="ECO:0000256" key="5">
    <source>
        <dbReference type="ARBA" id="ARBA00036320"/>
    </source>
</evidence>
<dbReference type="Pfam" id="PF00089">
    <property type="entry name" value="Trypsin"/>
    <property type="match status" value="1"/>
</dbReference>
<comment type="catalytic activity">
    <reaction evidence="5">
        <text>Preferential cleavage: Arg-|-Xaa, Lys-|-Xaa.</text>
        <dbReference type="EC" id="3.4.21.4"/>
    </reaction>
</comment>
<comment type="subcellular location">
    <subcellularLocation>
        <location evidence="1">Secreted</location>
        <location evidence="1">Extracellular space</location>
    </subcellularLocation>
</comment>
<evidence type="ECO:0000259" key="7">
    <source>
        <dbReference type="PROSITE" id="PS50240"/>
    </source>
</evidence>
<dbReference type="InParanoid" id="A0A3Q3E4B2"/>
<evidence type="ECO:0000256" key="3">
    <source>
        <dbReference type="ARBA" id="ARBA00022801"/>
    </source>
</evidence>
<dbReference type="PROSITE" id="PS50240">
    <property type="entry name" value="TRYPSIN_DOM"/>
    <property type="match status" value="1"/>
</dbReference>
<keyword evidence="2" id="KW-0645">Protease</keyword>
<accession>A0A3Q3E4B2</accession>
<proteinExistence type="predicted"/>
<dbReference type="Proteomes" id="UP000261660">
    <property type="component" value="Unplaced"/>
</dbReference>
<dbReference type="Gene3D" id="2.40.10.10">
    <property type="entry name" value="Trypsin-like serine proteases"/>
    <property type="match status" value="1"/>
</dbReference>
<dbReference type="STRING" id="56723.ENSLBEP00000000786"/>
<name>A0A3Q3E4B2_9LABR</name>
<evidence type="ECO:0000313" key="9">
    <source>
        <dbReference type="Proteomes" id="UP000261660"/>
    </source>
</evidence>
<evidence type="ECO:0000256" key="1">
    <source>
        <dbReference type="ARBA" id="ARBA00004239"/>
    </source>
</evidence>
<dbReference type="InterPro" id="IPR033116">
    <property type="entry name" value="TRYPSIN_SER"/>
</dbReference>
<reference evidence="8" key="1">
    <citation type="submission" date="2025-08" db="UniProtKB">
        <authorList>
            <consortium name="Ensembl"/>
        </authorList>
    </citation>
    <scope>IDENTIFICATION</scope>
</reference>
<dbReference type="GO" id="GO:0006508">
    <property type="term" value="P:proteolysis"/>
    <property type="evidence" value="ECO:0007669"/>
    <property type="project" value="UniProtKB-KW"/>
</dbReference>
<keyword evidence="4" id="KW-0720">Serine protease</keyword>
<keyword evidence="9" id="KW-1185">Reference proteome</keyword>
<dbReference type="AlphaFoldDB" id="A0A3Q3E4B2"/>
<dbReference type="InterPro" id="IPR050127">
    <property type="entry name" value="Serine_Proteases_S1"/>
</dbReference>
<reference evidence="8" key="2">
    <citation type="submission" date="2025-09" db="UniProtKB">
        <authorList>
            <consortium name="Ensembl"/>
        </authorList>
    </citation>
    <scope>IDENTIFICATION</scope>
</reference>
<sequence>QSHSETGIQSHSDRVTQLYSHTVIQTHAVCREPVRAPPCGQLPGDSGGPLVCQGEGGRWVLTGVISWGHGCGNPSFPGVYTRVSRFLRWIDKIINKPYKRAQTLHN</sequence>
<organism evidence="8 9">
    <name type="scientific">Labrus bergylta</name>
    <name type="common">ballan wrasse</name>
    <dbReference type="NCBI Taxonomy" id="56723"/>
    <lineage>
        <taxon>Eukaryota</taxon>
        <taxon>Metazoa</taxon>
        <taxon>Chordata</taxon>
        <taxon>Craniata</taxon>
        <taxon>Vertebrata</taxon>
        <taxon>Euteleostomi</taxon>
        <taxon>Actinopterygii</taxon>
        <taxon>Neopterygii</taxon>
        <taxon>Teleostei</taxon>
        <taxon>Neoteleostei</taxon>
        <taxon>Acanthomorphata</taxon>
        <taxon>Eupercaria</taxon>
        <taxon>Labriformes</taxon>
        <taxon>Labridae</taxon>
        <taxon>Labrus</taxon>
    </lineage>
</organism>